<feature type="chain" id="PRO_5046463686" evidence="6">
    <location>
        <begin position="22"/>
        <end position="231"/>
    </location>
</feature>
<keyword evidence="2 4" id="KW-0472">Membrane</keyword>
<dbReference type="Pfam" id="PF00691">
    <property type="entry name" value="OmpA"/>
    <property type="match status" value="1"/>
</dbReference>
<organism evidence="8 9">
    <name type="scientific">Burkholderia anthina</name>
    <dbReference type="NCBI Taxonomy" id="179879"/>
    <lineage>
        <taxon>Bacteria</taxon>
        <taxon>Pseudomonadati</taxon>
        <taxon>Pseudomonadota</taxon>
        <taxon>Betaproteobacteria</taxon>
        <taxon>Burkholderiales</taxon>
        <taxon>Burkholderiaceae</taxon>
        <taxon>Burkholderia</taxon>
        <taxon>Burkholderia cepacia complex</taxon>
    </lineage>
</organism>
<accession>A0ABS2BBJ9</accession>
<dbReference type="InterPro" id="IPR006664">
    <property type="entry name" value="OMP_bac"/>
</dbReference>
<evidence type="ECO:0000256" key="2">
    <source>
        <dbReference type="ARBA" id="ARBA00023136"/>
    </source>
</evidence>
<feature type="domain" description="OmpA-like" evidence="7">
    <location>
        <begin position="113"/>
        <end position="230"/>
    </location>
</feature>
<gene>
    <name evidence="8" type="ORF">JQK92_28610</name>
</gene>
<evidence type="ECO:0000259" key="7">
    <source>
        <dbReference type="PROSITE" id="PS51123"/>
    </source>
</evidence>
<sequence>MTTGRTGLLFAAMLLAGCTAASGPTYNAYSVALPGGAQAYRVTCHGLLEGPGACRKEAASICKDQPVTMLETQSGLGATSGGNPDDRSVLFRCGAPAVAAAPVAPAEPAPLPEPPAVTVLDADANFDTGRADLKPAARARLDRLIEASRGATIRTVTVGGYTDSVGSDDYNVGLSERRARAVGAYLQAHGLNAGRFVSRGYGKADPVDSNETAAGRARNRRVEVRLDADRP</sequence>
<evidence type="ECO:0000256" key="6">
    <source>
        <dbReference type="SAM" id="SignalP"/>
    </source>
</evidence>
<evidence type="ECO:0000256" key="3">
    <source>
        <dbReference type="ARBA" id="ARBA00023237"/>
    </source>
</evidence>
<dbReference type="RefSeq" id="WP_174926383.1">
    <property type="nucleotide sequence ID" value="NZ_CADETS010000006.1"/>
</dbReference>
<dbReference type="InterPro" id="IPR050330">
    <property type="entry name" value="Bact_OuterMem_StrucFunc"/>
</dbReference>
<evidence type="ECO:0000256" key="1">
    <source>
        <dbReference type="ARBA" id="ARBA00004442"/>
    </source>
</evidence>
<dbReference type="CDD" id="cd07185">
    <property type="entry name" value="OmpA_C-like"/>
    <property type="match status" value="1"/>
</dbReference>
<dbReference type="EMBL" id="JAFCIQ010000026">
    <property type="protein sequence ID" value="MBM2770377.1"/>
    <property type="molecule type" value="Genomic_DNA"/>
</dbReference>
<keyword evidence="6" id="KW-0732">Signal</keyword>
<evidence type="ECO:0000313" key="9">
    <source>
        <dbReference type="Proteomes" id="UP000755577"/>
    </source>
</evidence>
<comment type="subcellular location">
    <subcellularLocation>
        <location evidence="1">Cell outer membrane</location>
    </subcellularLocation>
</comment>
<dbReference type="PROSITE" id="PS51257">
    <property type="entry name" value="PROKAR_LIPOPROTEIN"/>
    <property type="match status" value="1"/>
</dbReference>
<reference evidence="8 9" key="1">
    <citation type="submission" date="2021-02" db="EMBL/GenBank/DDBJ databases">
        <title>Draft genome of the type strains Burkholderia anthina DSM16086.</title>
        <authorList>
            <person name="Hertel R."/>
            <person name="Meissner J."/>
            <person name="Poehlein A."/>
            <person name="Daniel R."/>
            <person name="Commichau F.M."/>
        </authorList>
    </citation>
    <scope>NUCLEOTIDE SEQUENCE [LARGE SCALE GENOMIC DNA]</scope>
    <source>
        <strain evidence="8 9">DSM 16086</strain>
    </source>
</reference>
<keyword evidence="9" id="KW-1185">Reference proteome</keyword>
<comment type="caution">
    <text evidence="8">The sequence shown here is derived from an EMBL/GenBank/DDBJ whole genome shotgun (WGS) entry which is preliminary data.</text>
</comment>
<dbReference type="Proteomes" id="UP000755577">
    <property type="component" value="Unassembled WGS sequence"/>
</dbReference>
<dbReference type="InterPro" id="IPR006665">
    <property type="entry name" value="OmpA-like"/>
</dbReference>
<protein>
    <submittedName>
        <fullName evidence="8">OmpA family protein</fullName>
    </submittedName>
</protein>
<feature type="region of interest" description="Disordered" evidence="5">
    <location>
        <begin position="200"/>
        <end position="231"/>
    </location>
</feature>
<dbReference type="PRINTS" id="PR01023">
    <property type="entry name" value="NAFLGMOTY"/>
</dbReference>
<dbReference type="InterPro" id="IPR036737">
    <property type="entry name" value="OmpA-like_sf"/>
</dbReference>
<dbReference type="PANTHER" id="PTHR30329">
    <property type="entry name" value="STATOR ELEMENT OF FLAGELLAR MOTOR COMPLEX"/>
    <property type="match status" value="1"/>
</dbReference>
<feature type="compositionally biased region" description="Basic and acidic residues" evidence="5">
    <location>
        <begin position="220"/>
        <end position="231"/>
    </location>
</feature>
<evidence type="ECO:0000313" key="8">
    <source>
        <dbReference type="EMBL" id="MBM2770377.1"/>
    </source>
</evidence>
<dbReference type="PROSITE" id="PS51123">
    <property type="entry name" value="OMPA_2"/>
    <property type="match status" value="1"/>
</dbReference>
<feature type="signal peptide" evidence="6">
    <location>
        <begin position="1"/>
        <end position="21"/>
    </location>
</feature>
<dbReference type="SUPFAM" id="SSF103088">
    <property type="entry name" value="OmpA-like"/>
    <property type="match status" value="1"/>
</dbReference>
<evidence type="ECO:0000256" key="4">
    <source>
        <dbReference type="PROSITE-ProRule" id="PRU00473"/>
    </source>
</evidence>
<keyword evidence="3" id="KW-0998">Cell outer membrane</keyword>
<proteinExistence type="predicted"/>
<dbReference type="Gene3D" id="3.30.1330.60">
    <property type="entry name" value="OmpA-like domain"/>
    <property type="match status" value="1"/>
</dbReference>
<dbReference type="PANTHER" id="PTHR30329:SF21">
    <property type="entry name" value="LIPOPROTEIN YIAD-RELATED"/>
    <property type="match status" value="1"/>
</dbReference>
<dbReference type="PRINTS" id="PR01021">
    <property type="entry name" value="OMPADOMAIN"/>
</dbReference>
<evidence type="ECO:0000256" key="5">
    <source>
        <dbReference type="SAM" id="MobiDB-lite"/>
    </source>
</evidence>
<name>A0ABS2BBJ9_9BURK</name>